<dbReference type="AlphaFoldDB" id="A0A0E9QMH6"/>
<organism evidence="3">
    <name type="scientific">Anguilla anguilla</name>
    <name type="common">European freshwater eel</name>
    <name type="synonym">Muraena anguilla</name>
    <dbReference type="NCBI Taxonomy" id="7936"/>
    <lineage>
        <taxon>Eukaryota</taxon>
        <taxon>Metazoa</taxon>
        <taxon>Chordata</taxon>
        <taxon>Craniata</taxon>
        <taxon>Vertebrata</taxon>
        <taxon>Euteleostomi</taxon>
        <taxon>Actinopterygii</taxon>
        <taxon>Neopterygii</taxon>
        <taxon>Teleostei</taxon>
        <taxon>Anguilliformes</taxon>
        <taxon>Anguillidae</taxon>
        <taxon>Anguilla</taxon>
    </lineage>
</organism>
<accession>A0A0E9QMH6</accession>
<sequence length="79" mass="8131">MAKRPTWSLLVISLLAVTALSQDLDLFDALDDGPTKSPPAKPKPAPAGPAGGKGLSFLVFLCDGAGVSNTVLYSMCAVR</sequence>
<feature type="compositionally biased region" description="Pro residues" evidence="1">
    <location>
        <begin position="36"/>
        <end position="47"/>
    </location>
</feature>
<keyword evidence="2" id="KW-0732">Signal</keyword>
<reference evidence="3" key="1">
    <citation type="submission" date="2014-11" db="EMBL/GenBank/DDBJ databases">
        <authorList>
            <person name="Amaro Gonzalez C."/>
        </authorList>
    </citation>
    <scope>NUCLEOTIDE SEQUENCE</scope>
</reference>
<name>A0A0E9QMH6_ANGAN</name>
<feature type="region of interest" description="Disordered" evidence="1">
    <location>
        <begin position="30"/>
        <end position="49"/>
    </location>
</feature>
<proteinExistence type="predicted"/>
<evidence type="ECO:0000256" key="1">
    <source>
        <dbReference type="SAM" id="MobiDB-lite"/>
    </source>
</evidence>
<feature type="signal peptide" evidence="2">
    <location>
        <begin position="1"/>
        <end position="21"/>
    </location>
</feature>
<dbReference type="EMBL" id="GBXM01090461">
    <property type="protein sequence ID" value="JAH18116.1"/>
    <property type="molecule type" value="Transcribed_RNA"/>
</dbReference>
<evidence type="ECO:0000313" key="3">
    <source>
        <dbReference type="EMBL" id="JAH18116.1"/>
    </source>
</evidence>
<reference evidence="3" key="2">
    <citation type="journal article" date="2015" name="Fish Shellfish Immunol.">
        <title>Early steps in the European eel (Anguilla anguilla)-Vibrio vulnificus interaction in the gills: Role of the RtxA13 toxin.</title>
        <authorList>
            <person name="Callol A."/>
            <person name="Pajuelo D."/>
            <person name="Ebbesson L."/>
            <person name="Teles M."/>
            <person name="MacKenzie S."/>
            <person name="Amaro C."/>
        </authorList>
    </citation>
    <scope>NUCLEOTIDE SEQUENCE</scope>
</reference>
<protein>
    <recommendedName>
        <fullName evidence="4">Alkaline phosphatase</fullName>
    </recommendedName>
</protein>
<evidence type="ECO:0000256" key="2">
    <source>
        <dbReference type="SAM" id="SignalP"/>
    </source>
</evidence>
<evidence type="ECO:0008006" key="4">
    <source>
        <dbReference type="Google" id="ProtNLM"/>
    </source>
</evidence>
<feature type="chain" id="PRO_5002431219" description="Alkaline phosphatase" evidence="2">
    <location>
        <begin position="22"/>
        <end position="79"/>
    </location>
</feature>